<proteinExistence type="predicted"/>
<gene>
    <name evidence="1" type="ORF">O6H91_01G130100</name>
</gene>
<organism evidence="1 2">
    <name type="scientific">Diphasiastrum complanatum</name>
    <name type="common">Issler's clubmoss</name>
    <name type="synonym">Lycopodium complanatum</name>
    <dbReference type="NCBI Taxonomy" id="34168"/>
    <lineage>
        <taxon>Eukaryota</taxon>
        <taxon>Viridiplantae</taxon>
        <taxon>Streptophyta</taxon>
        <taxon>Embryophyta</taxon>
        <taxon>Tracheophyta</taxon>
        <taxon>Lycopodiopsida</taxon>
        <taxon>Lycopodiales</taxon>
        <taxon>Lycopodiaceae</taxon>
        <taxon>Lycopodioideae</taxon>
        <taxon>Diphasiastrum</taxon>
    </lineage>
</organism>
<accession>A0ACC2EW02</accession>
<evidence type="ECO:0000313" key="1">
    <source>
        <dbReference type="EMBL" id="KAJ7570645.1"/>
    </source>
</evidence>
<reference evidence="2" key="1">
    <citation type="journal article" date="2024" name="Proc. Natl. Acad. Sci. U.S.A.">
        <title>Extraordinary preservation of gene collinearity over three hundred million years revealed in homosporous lycophytes.</title>
        <authorList>
            <person name="Li C."/>
            <person name="Wickell D."/>
            <person name="Kuo L.Y."/>
            <person name="Chen X."/>
            <person name="Nie B."/>
            <person name="Liao X."/>
            <person name="Peng D."/>
            <person name="Ji J."/>
            <person name="Jenkins J."/>
            <person name="Williams M."/>
            <person name="Shu S."/>
            <person name="Plott C."/>
            <person name="Barry K."/>
            <person name="Rajasekar S."/>
            <person name="Grimwood J."/>
            <person name="Han X."/>
            <person name="Sun S."/>
            <person name="Hou Z."/>
            <person name="He W."/>
            <person name="Dai G."/>
            <person name="Sun C."/>
            <person name="Schmutz J."/>
            <person name="Leebens-Mack J.H."/>
            <person name="Li F.W."/>
            <person name="Wang L."/>
        </authorList>
    </citation>
    <scope>NUCLEOTIDE SEQUENCE [LARGE SCALE GENOMIC DNA]</scope>
    <source>
        <strain evidence="2">cv. PW_Plant_1</strain>
    </source>
</reference>
<evidence type="ECO:0000313" key="2">
    <source>
        <dbReference type="Proteomes" id="UP001162992"/>
    </source>
</evidence>
<sequence length="330" mass="35700">MGRENAEQMIYVIQFLVFLIFVSSVESQLQQGFYDGTCSSAEETVRTAVHNAIQSNRGTGAGLIRMHFHDCFVNGCDGSVLIDSTSGNQAEKDAPANNPSLHGFEVIDTAKSALESKCPGVVSCADILAFAARDSVAVLGGPSWKVRSGRRDGRVSRSSDVASNIPAPTFSLQQLTQSFSSKGLSQDDMITLSGAHTVGVSHCSSFTDRLYNFNSTTPQDPSLDPNFANHLKAQCPNGTSNSSTVVNMDFLTPYLFDSTYYFNLRFGRGLLTSDHALLTDSNTATTVQTNSMNENMSWSLKFAVSMISLSEIQVLTGQQGEIRTNCHVIN</sequence>
<name>A0ACC2EW02_DIPCM</name>
<keyword evidence="2" id="KW-1185">Reference proteome</keyword>
<protein>
    <submittedName>
        <fullName evidence="1">Uncharacterized protein</fullName>
    </submittedName>
</protein>
<dbReference type="Proteomes" id="UP001162992">
    <property type="component" value="Chromosome 1"/>
</dbReference>
<dbReference type="EMBL" id="CM055092">
    <property type="protein sequence ID" value="KAJ7570645.1"/>
    <property type="molecule type" value="Genomic_DNA"/>
</dbReference>
<comment type="caution">
    <text evidence="1">The sequence shown here is derived from an EMBL/GenBank/DDBJ whole genome shotgun (WGS) entry which is preliminary data.</text>
</comment>